<dbReference type="Proteomes" id="UP001159405">
    <property type="component" value="Unassembled WGS sequence"/>
</dbReference>
<dbReference type="EMBL" id="CALNXK010000128">
    <property type="protein sequence ID" value="CAH3164197.1"/>
    <property type="molecule type" value="Genomic_DNA"/>
</dbReference>
<keyword evidence="2" id="KW-1185">Reference proteome</keyword>
<gene>
    <name evidence="1" type="ORF">PLOB_00006182</name>
</gene>
<evidence type="ECO:0000313" key="2">
    <source>
        <dbReference type="Proteomes" id="UP001159405"/>
    </source>
</evidence>
<evidence type="ECO:0000313" key="1">
    <source>
        <dbReference type="EMBL" id="CAH3164197.1"/>
    </source>
</evidence>
<organism evidence="1 2">
    <name type="scientific">Porites lobata</name>
    <dbReference type="NCBI Taxonomy" id="104759"/>
    <lineage>
        <taxon>Eukaryota</taxon>
        <taxon>Metazoa</taxon>
        <taxon>Cnidaria</taxon>
        <taxon>Anthozoa</taxon>
        <taxon>Hexacorallia</taxon>
        <taxon>Scleractinia</taxon>
        <taxon>Fungiina</taxon>
        <taxon>Poritidae</taxon>
        <taxon>Porites</taxon>
    </lineage>
</organism>
<proteinExistence type="predicted"/>
<name>A0ABN8QIC9_9CNID</name>
<accession>A0ABN8QIC9</accession>
<sequence length="105" mass="12034">MLVKRNSKGQTPISKIKRNNRAYTNKAEIADHFNKHFVNVGQNLAKRIENCDGSPTQFIRSTPVASFVISEYTETNLLCFNISLFELRYSCLGLCQQNQIRLSSY</sequence>
<comment type="caution">
    <text evidence="1">The sequence shown here is derived from an EMBL/GenBank/DDBJ whole genome shotgun (WGS) entry which is preliminary data.</text>
</comment>
<protein>
    <submittedName>
        <fullName evidence="1">Uncharacterized protein</fullName>
    </submittedName>
</protein>
<reference evidence="1 2" key="1">
    <citation type="submission" date="2022-05" db="EMBL/GenBank/DDBJ databases">
        <authorList>
            <consortium name="Genoscope - CEA"/>
            <person name="William W."/>
        </authorList>
    </citation>
    <scope>NUCLEOTIDE SEQUENCE [LARGE SCALE GENOMIC DNA]</scope>
</reference>